<dbReference type="InterPro" id="IPR000209">
    <property type="entry name" value="Peptidase_S8/S53_dom"/>
</dbReference>
<dbReference type="AlphaFoldDB" id="A0A101N1V0"/>
<keyword evidence="6" id="KW-1133">Transmembrane helix</keyword>
<evidence type="ECO:0000256" key="2">
    <source>
        <dbReference type="ARBA" id="ARBA00022670"/>
    </source>
</evidence>
<dbReference type="Proteomes" id="UP000053039">
    <property type="component" value="Unassembled WGS sequence"/>
</dbReference>
<evidence type="ECO:0000256" key="5">
    <source>
        <dbReference type="PROSITE-ProRule" id="PRU01240"/>
    </source>
</evidence>
<dbReference type="EMBL" id="LMWM01000030">
    <property type="protein sequence ID" value="KUM84999.1"/>
    <property type="molecule type" value="Genomic_DNA"/>
</dbReference>
<keyword evidence="4 5" id="KW-0720">Serine protease</keyword>
<dbReference type="GO" id="GO:0006508">
    <property type="term" value="P:proteolysis"/>
    <property type="evidence" value="ECO:0007669"/>
    <property type="project" value="UniProtKB-KW"/>
</dbReference>
<dbReference type="RefSeq" id="WP_051832482.1">
    <property type="nucleotide sequence ID" value="NZ_CP109011.1"/>
</dbReference>
<dbReference type="PANTHER" id="PTHR43806">
    <property type="entry name" value="PEPTIDASE S8"/>
    <property type="match status" value="1"/>
</dbReference>
<keyword evidence="7" id="KW-0732">Signal</keyword>
<evidence type="ECO:0000256" key="6">
    <source>
        <dbReference type="SAM" id="Phobius"/>
    </source>
</evidence>
<sequence length="399" mass="39149">MCAMRAARTHRPLAATAASAVVAVLLVAAGAAPAAAESVELPAVRVSLAADEPCATASTRQADTEPWALTSLGASRARTLSEGARTTVAVVDTGVSDSAPALSGRVSALAGADSDCVGHGTFAAGLIAAAPDAGGGAGPSGLAPRARILAVRGTDERGGVTAQRLADAIRSAADEGASVIYVGRALADGKAVLSAAVAYAGKKDALVVAPLAPDALPKDRSGKVVRAEPWYWPAAAPGVLAVTDFGPDGTRPDNAPVVSGADLAAPGDAVVGIGPAGKGHYIGSGASLAAALVAGAAAQVRARYPDLSAAEVSQRLTRAAYPASPPRLDPYAALTTVVPEAAGTTPRAEAAVVAPDAPPEPRTRALIITAASAGVVVLVAAAAVVIPRGRARGWRAADS</sequence>
<evidence type="ECO:0000313" key="10">
    <source>
        <dbReference type="EMBL" id="WUT40864.1"/>
    </source>
</evidence>
<dbReference type="PANTHER" id="PTHR43806:SF11">
    <property type="entry name" value="CEREVISIN-RELATED"/>
    <property type="match status" value="1"/>
</dbReference>
<evidence type="ECO:0000256" key="7">
    <source>
        <dbReference type="SAM" id="SignalP"/>
    </source>
</evidence>
<evidence type="ECO:0000313" key="11">
    <source>
        <dbReference type="Proteomes" id="UP000053039"/>
    </source>
</evidence>
<evidence type="ECO:0000313" key="12">
    <source>
        <dbReference type="Proteomes" id="UP001432168"/>
    </source>
</evidence>
<dbReference type="Proteomes" id="UP001432168">
    <property type="component" value="Chromosome"/>
</dbReference>
<dbReference type="EMBL" id="CP109011">
    <property type="protein sequence ID" value="WUT40864.1"/>
    <property type="molecule type" value="Genomic_DNA"/>
</dbReference>
<name>A0A101N1V0_9ACTN</name>
<organism evidence="9 11">
    <name type="scientific">Streptomyces pseudovenezuelae</name>
    <dbReference type="NCBI Taxonomy" id="67350"/>
    <lineage>
        <taxon>Bacteria</taxon>
        <taxon>Bacillati</taxon>
        <taxon>Actinomycetota</taxon>
        <taxon>Actinomycetes</taxon>
        <taxon>Kitasatosporales</taxon>
        <taxon>Streptomycetaceae</taxon>
        <taxon>Streptomyces</taxon>
        <taxon>Streptomyces aurantiacus group</taxon>
    </lineage>
</organism>
<dbReference type="InterPro" id="IPR036852">
    <property type="entry name" value="Peptidase_S8/S53_dom_sf"/>
</dbReference>
<dbReference type="PROSITE" id="PS51892">
    <property type="entry name" value="SUBTILASE"/>
    <property type="match status" value="1"/>
</dbReference>
<dbReference type="PRINTS" id="PR00723">
    <property type="entry name" value="SUBTILISIN"/>
</dbReference>
<keyword evidence="3 5" id="KW-0378">Hydrolase</keyword>
<gene>
    <name evidence="9" type="ORF">AQI94_31285</name>
    <name evidence="10" type="ORF">OG929_00630</name>
</gene>
<keyword evidence="12" id="KW-1185">Reference proteome</keyword>
<evidence type="ECO:0000256" key="4">
    <source>
        <dbReference type="ARBA" id="ARBA00022825"/>
    </source>
</evidence>
<keyword evidence="2 5" id="KW-0645">Protease</keyword>
<dbReference type="OrthoDB" id="3871186at2"/>
<evidence type="ECO:0000259" key="8">
    <source>
        <dbReference type="Pfam" id="PF00082"/>
    </source>
</evidence>
<reference evidence="10" key="2">
    <citation type="submission" date="2022-10" db="EMBL/GenBank/DDBJ databases">
        <title>The complete genomes of actinobacterial strains from the NBC collection.</title>
        <authorList>
            <person name="Joergensen T.S."/>
            <person name="Alvarez Arevalo M."/>
            <person name="Sterndorff E.B."/>
            <person name="Faurdal D."/>
            <person name="Vuksanovic O."/>
            <person name="Mourched A.-S."/>
            <person name="Charusanti P."/>
            <person name="Shaw S."/>
            <person name="Blin K."/>
            <person name="Weber T."/>
        </authorList>
    </citation>
    <scope>NUCLEOTIDE SEQUENCE</scope>
    <source>
        <strain evidence="10">NBC_00686</strain>
    </source>
</reference>
<dbReference type="SUPFAM" id="SSF52743">
    <property type="entry name" value="Subtilisin-like"/>
    <property type="match status" value="1"/>
</dbReference>
<feature type="transmembrane region" description="Helical" evidence="6">
    <location>
        <begin position="365"/>
        <end position="386"/>
    </location>
</feature>
<dbReference type="Pfam" id="PF00082">
    <property type="entry name" value="Peptidase_S8"/>
    <property type="match status" value="1"/>
</dbReference>
<dbReference type="GO" id="GO:0004252">
    <property type="term" value="F:serine-type endopeptidase activity"/>
    <property type="evidence" value="ECO:0007669"/>
    <property type="project" value="UniProtKB-UniRule"/>
</dbReference>
<evidence type="ECO:0000256" key="1">
    <source>
        <dbReference type="ARBA" id="ARBA00011073"/>
    </source>
</evidence>
<feature type="signal peptide" evidence="7">
    <location>
        <begin position="1"/>
        <end position="34"/>
    </location>
</feature>
<accession>A0A101N1V0</accession>
<feature type="active site" description="Charge relay system" evidence="5">
    <location>
        <position position="287"/>
    </location>
</feature>
<comment type="similarity">
    <text evidence="1 5">Belongs to the peptidase S8 family.</text>
</comment>
<feature type="domain" description="Peptidase S8/S53" evidence="8">
    <location>
        <begin position="84"/>
        <end position="320"/>
    </location>
</feature>
<reference evidence="9 11" key="1">
    <citation type="submission" date="2015-10" db="EMBL/GenBank/DDBJ databases">
        <title>Draft genome sequence of Streptomyces pseudovenezuelae DSM 40212, type strain for the species Streptomyces pseudovenezuelae.</title>
        <authorList>
            <person name="Ruckert C."/>
            <person name="Winkler A."/>
            <person name="Kalinowski J."/>
            <person name="Kampfer P."/>
            <person name="Glaeser S."/>
        </authorList>
    </citation>
    <scope>NUCLEOTIDE SEQUENCE [LARGE SCALE GENOMIC DNA]</scope>
    <source>
        <strain evidence="9 11">DSM 40212</strain>
    </source>
</reference>
<feature type="active site" description="Charge relay system" evidence="5">
    <location>
        <position position="92"/>
    </location>
</feature>
<proteinExistence type="inferred from homology"/>
<evidence type="ECO:0000313" key="9">
    <source>
        <dbReference type="EMBL" id="KUM84999.1"/>
    </source>
</evidence>
<dbReference type="InterPro" id="IPR050131">
    <property type="entry name" value="Peptidase_S8_subtilisin-like"/>
</dbReference>
<feature type="chain" id="PRO_5007100976" evidence="7">
    <location>
        <begin position="35"/>
        <end position="399"/>
    </location>
</feature>
<evidence type="ECO:0000256" key="3">
    <source>
        <dbReference type="ARBA" id="ARBA00022801"/>
    </source>
</evidence>
<protein>
    <submittedName>
        <fullName evidence="9 10">Peptidase</fullName>
    </submittedName>
</protein>
<dbReference type="Gene3D" id="3.40.50.200">
    <property type="entry name" value="Peptidase S8/S53 domain"/>
    <property type="match status" value="1"/>
</dbReference>
<keyword evidence="6" id="KW-0472">Membrane</keyword>
<dbReference type="InterPro" id="IPR015500">
    <property type="entry name" value="Peptidase_S8_subtilisin-rel"/>
</dbReference>
<keyword evidence="6" id="KW-0812">Transmembrane</keyword>
<feature type="active site" description="Charge relay system" evidence="5">
    <location>
        <position position="119"/>
    </location>
</feature>